<dbReference type="Proteomes" id="UP000214666">
    <property type="component" value="Chromosome"/>
</dbReference>
<dbReference type="GO" id="GO:0016020">
    <property type="term" value="C:membrane"/>
    <property type="evidence" value="ECO:0007669"/>
    <property type="project" value="InterPro"/>
</dbReference>
<dbReference type="AlphaFoldDB" id="A0A222WI61"/>
<dbReference type="Gene3D" id="6.10.250.3200">
    <property type="match status" value="1"/>
</dbReference>
<dbReference type="SUPFAM" id="SSF58104">
    <property type="entry name" value="Methyl-accepting chemotaxis protein (MCP) signaling domain"/>
    <property type="match status" value="1"/>
</dbReference>
<dbReference type="Gene3D" id="3.30.450.20">
    <property type="entry name" value="PAS domain"/>
    <property type="match status" value="1"/>
</dbReference>
<proteinExistence type="predicted"/>
<dbReference type="SUPFAM" id="SSF55785">
    <property type="entry name" value="PYP-like sensor domain (PAS domain)"/>
    <property type="match status" value="1"/>
</dbReference>
<dbReference type="CDD" id="cd00130">
    <property type="entry name" value="PAS"/>
    <property type="match status" value="1"/>
</dbReference>
<dbReference type="PANTHER" id="PTHR32089">
    <property type="entry name" value="METHYL-ACCEPTING CHEMOTAXIS PROTEIN MCPB"/>
    <property type="match status" value="1"/>
</dbReference>
<dbReference type="InterPro" id="IPR035965">
    <property type="entry name" value="PAS-like_dom_sf"/>
</dbReference>
<dbReference type="PROSITE" id="PS50112">
    <property type="entry name" value="PAS"/>
    <property type="match status" value="1"/>
</dbReference>
<dbReference type="InterPro" id="IPR004089">
    <property type="entry name" value="MCPsignal_dom"/>
</dbReference>
<organism evidence="5 6">
    <name type="scientific">Paenibacillus kribbensis</name>
    <dbReference type="NCBI Taxonomy" id="172713"/>
    <lineage>
        <taxon>Bacteria</taxon>
        <taxon>Bacillati</taxon>
        <taxon>Bacillota</taxon>
        <taxon>Bacilli</taxon>
        <taxon>Bacillales</taxon>
        <taxon>Paenibacillaceae</taxon>
        <taxon>Paenibacillus</taxon>
    </lineage>
</organism>
<evidence type="ECO:0000259" key="3">
    <source>
        <dbReference type="PROSITE" id="PS50111"/>
    </source>
</evidence>
<evidence type="ECO:0000313" key="6">
    <source>
        <dbReference type="Proteomes" id="UP000214666"/>
    </source>
</evidence>
<evidence type="ECO:0000256" key="2">
    <source>
        <dbReference type="PROSITE-ProRule" id="PRU00284"/>
    </source>
</evidence>
<feature type="domain" description="Methyl-accepting transducer" evidence="3">
    <location>
        <begin position="170"/>
        <end position="286"/>
    </location>
</feature>
<dbReference type="PROSITE" id="PS50111">
    <property type="entry name" value="CHEMOTAXIS_TRANSDUC_2"/>
    <property type="match status" value="1"/>
</dbReference>
<keyword evidence="1 2" id="KW-0807">Transducer</keyword>
<reference evidence="5 6" key="1">
    <citation type="submission" date="2017-03" db="EMBL/GenBank/DDBJ databases">
        <title>Complete genome sequence of Paenibacillus Kribbensis producing bioflocculants.</title>
        <authorList>
            <person name="Lee H.-G."/>
            <person name="Oh H.-M."/>
        </authorList>
    </citation>
    <scope>NUCLEOTIDE SEQUENCE [LARGE SCALE GENOMIC DNA]</scope>
    <source>
        <strain evidence="5 6">AM49</strain>
    </source>
</reference>
<dbReference type="Pfam" id="PF08448">
    <property type="entry name" value="PAS_4"/>
    <property type="match status" value="1"/>
</dbReference>
<dbReference type="SMART" id="SM00283">
    <property type="entry name" value="MA"/>
    <property type="match status" value="1"/>
</dbReference>
<dbReference type="InterPro" id="IPR000014">
    <property type="entry name" value="PAS"/>
</dbReference>
<dbReference type="InterPro" id="IPR013656">
    <property type="entry name" value="PAS_4"/>
</dbReference>
<evidence type="ECO:0000313" key="5">
    <source>
        <dbReference type="EMBL" id="ASR46109.1"/>
    </source>
</evidence>
<dbReference type="STRING" id="172713.GCA_001705305_04517"/>
<protein>
    <submittedName>
        <fullName evidence="5">Histidine kinase</fullName>
    </submittedName>
</protein>
<evidence type="ECO:0000256" key="1">
    <source>
        <dbReference type="ARBA" id="ARBA00023224"/>
    </source>
</evidence>
<dbReference type="EMBL" id="CP020028">
    <property type="protein sequence ID" value="ASR46109.1"/>
    <property type="molecule type" value="Genomic_DNA"/>
</dbReference>
<keyword evidence="5" id="KW-0418">Kinase</keyword>
<dbReference type="OrthoDB" id="9765776at2"/>
<accession>A0A222WI61</accession>
<dbReference type="GO" id="GO:0016301">
    <property type="term" value="F:kinase activity"/>
    <property type="evidence" value="ECO:0007669"/>
    <property type="project" value="UniProtKB-KW"/>
</dbReference>
<keyword evidence="6" id="KW-1185">Reference proteome</keyword>
<dbReference type="RefSeq" id="WP_094153976.1">
    <property type="nucleotide sequence ID" value="NZ_CP020028.1"/>
</dbReference>
<dbReference type="PANTHER" id="PTHR32089:SF112">
    <property type="entry name" value="LYSOZYME-LIKE PROTEIN-RELATED"/>
    <property type="match status" value="1"/>
</dbReference>
<keyword evidence="5" id="KW-0808">Transferase</keyword>
<gene>
    <name evidence="5" type="ORF">B4V02_05095</name>
</gene>
<dbReference type="NCBIfam" id="TIGR00229">
    <property type="entry name" value="sensory_box"/>
    <property type="match status" value="1"/>
</dbReference>
<sequence>MLDKDTTDQQLAVLSTIQNNLGMIMFDTQGQVTWSNELFASAMGYKVDEIVGIHHSKLCLQEFVSSHAYADLWSNLRQGKAFQDKIVRVTKDRRKLTLEATYMPILKENHVQAVIKIATDITKRETVLQESTAELIAMVEEMTANTDEVLEASKLIVDHMAKLNTESAVVRDQLKSIQSVTSVVKDIASQSHLLGLNAAIEAARAGEQGHGFEVVANEVRKMAASSKLSAEDIFIQINEIAKTMSSMMQKIEDITDQISNNSDAMSELKKAYDHIAATTENLAASI</sequence>
<name>A0A222WI61_9BACL</name>
<feature type="domain" description="PAS" evidence="4">
    <location>
        <begin position="23"/>
        <end position="52"/>
    </location>
</feature>
<dbReference type="Pfam" id="PF00015">
    <property type="entry name" value="MCPsignal"/>
    <property type="match status" value="1"/>
</dbReference>
<evidence type="ECO:0000259" key="4">
    <source>
        <dbReference type="PROSITE" id="PS50112"/>
    </source>
</evidence>
<dbReference type="GO" id="GO:0007165">
    <property type="term" value="P:signal transduction"/>
    <property type="evidence" value="ECO:0007669"/>
    <property type="project" value="UniProtKB-KW"/>
</dbReference>
<dbReference type="KEGG" id="pkb:B4V02_05095"/>